<keyword evidence="1" id="KW-0812">Transmembrane</keyword>
<keyword evidence="1" id="KW-1133">Transmembrane helix</keyword>
<gene>
    <name evidence="2" type="ORF">Fcan01_15876</name>
</gene>
<feature type="transmembrane region" description="Helical" evidence="1">
    <location>
        <begin position="222"/>
        <end position="243"/>
    </location>
</feature>
<evidence type="ECO:0000313" key="3">
    <source>
        <dbReference type="Proteomes" id="UP000198287"/>
    </source>
</evidence>
<feature type="transmembrane region" description="Helical" evidence="1">
    <location>
        <begin position="285"/>
        <end position="306"/>
    </location>
</feature>
<organism evidence="2 3">
    <name type="scientific">Folsomia candida</name>
    <name type="common">Springtail</name>
    <dbReference type="NCBI Taxonomy" id="158441"/>
    <lineage>
        <taxon>Eukaryota</taxon>
        <taxon>Metazoa</taxon>
        <taxon>Ecdysozoa</taxon>
        <taxon>Arthropoda</taxon>
        <taxon>Hexapoda</taxon>
        <taxon>Collembola</taxon>
        <taxon>Entomobryomorpha</taxon>
        <taxon>Isotomoidea</taxon>
        <taxon>Isotomidae</taxon>
        <taxon>Proisotominae</taxon>
        <taxon>Folsomia</taxon>
    </lineage>
</organism>
<evidence type="ECO:0008006" key="4">
    <source>
        <dbReference type="Google" id="ProtNLM"/>
    </source>
</evidence>
<protein>
    <recommendedName>
        <fullName evidence="4">Gustatory receptor</fullName>
    </recommendedName>
</protein>
<dbReference type="EMBL" id="LNIX01000010">
    <property type="protein sequence ID" value="OXA49344.1"/>
    <property type="molecule type" value="Genomic_DNA"/>
</dbReference>
<name>A0A226DX06_FOLCA</name>
<accession>A0A226DX06</accession>
<reference evidence="2 3" key="1">
    <citation type="submission" date="2015-12" db="EMBL/GenBank/DDBJ databases">
        <title>The genome of Folsomia candida.</title>
        <authorList>
            <person name="Faddeeva A."/>
            <person name="Derks M.F."/>
            <person name="Anvar Y."/>
            <person name="Smit S."/>
            <person name="Van Straalen N."/>
            <person name="Roelofs D."/>
        </authorList>
    </citation>
    <scope>NUCLEOTIDE SEQUENCE [LARGE SCALE GENOMIC DNA]</scope>
    <source>
        <strain evidence="2 3">VU population</strain>
        <tissue evidence="2">Whole body</tissue>
    </source>
</reference>
<evidence type="ECO:0000313" key="2">
    <source>
        <dbReference type="EMBL" id="OXA49344.1"/>
    </source>
</evidence>
<evidence type="ECO:0000256" key="1">
    <source>
        <dbReference type="SAM" id="Phobius"/>
    </source>
</evidence>
<feature type="transmembrane region" description="Helical" evidence="1">
    <location>
        <begin position="48"/>
        <end position="67"/>
    </location>
</feature>
<comment type="caution">
    <text evidence="2">The sequence shown here is derived from an EMBL/GenBank/DDBJ whole genome shotgun (WGS) entry which is preliminary data.</text>
</comment>
<keyword evidence="1" id="KW-0472">Membrane</keyword>
<feature type="transmembrane region" description="Helical" evidence="1">
    <location>
        <begin position="87"/>
        <end position="108"/>
    </location>
</feature>
<feature type="transmembrane region" description="Helical" evidence="1">
    <location>
        <begin position="196"/>
        <end position="215"/>
    </location>
</feature>
<dbReference type="OrthoDB" id="7961282at2759"/>
<dbReference type="Proteomes" id="UP000198287">
    <property type="component" value="Unassembled WGS sequence"/>
</dbReference>
<feature type="transmembrane region" description="Helical" evidence="1">
    <location>
        <begin position="318"/>
        <end position="339"/>
    </location>
</feature>
<proteinExistence type="predicted"/>
<dbReference type="AlphaFoldDB" id="A0A226DX06"/>
<keyword evidence="3" id="KW-1185">Reference proteome</keyword>
<sequence length="459" mass="52508">MWHREGHYHLRRAIKVAQLGSLNTAHCFVWNEKTQRAQPVAQNSRNQCAFQFLLFSFIFIWEPILLIRCYQLSQSSHNADEGLVIRAYFTFPVALLVWMLIPFVFRLASPSGPEKFVRYYEALSDLEIYLEGLIEPLGQNFGGKRYIKAKSKISLFVTLLYQGFDYAGPVIASFFAVSKFNPFFEFVQDFLNLEEFCVHIGTLFRIAIGLVSLMLGTIMISIFGICMLITVYAIVTLYLWTLVITPPVRGLSTSSNKLLPFEVSIKIYRCLRIMSLQQSDMARNFVHSCMHHFYLVLLSTAALYYCMMQFLPGRKVSIMVIMSSLVIFVISSVIEYFVICFIAKGSSASKDFIARMRIIHGRDKRKRATMRSLLPNFINLEIVGKGLSENPLFSLKFSNKMTENLEKALQITGLLQYKDKFREIDVDDPIFLKLLDSAAGSVEDRLLAIGNSSVCWSQI</sequence>
<feature type="transmembrane region" description="Helical" evidence="1">
    <location>
        <begin position="153"/>
        <end position="176"/>
    </location>
</feature>